<protein>
    <recommendedName>
        <fullName evidence="4">SWIM-type domain-containing protein</fullName>
    </recommendedName>
</protein>
<feature type="compositionally biased region" description="Basic residues" evidence="1">
    <location>
        <begin position="433"/>
        <end position="451"/>
    </location>
</feature>
<name>A0A8H7AHJ9_9EURO</name>
<proteinExistence type="predicted"/>
<dbReference type="EMBL" id="JAACFV010000057">
    <property type="protein sequence ID" value="KAF7508229.1"/>
    <property type="molecule type" value="Genomic_DNA"/>
</dbReference>
<evidence type="ECO:0000256" key="1">
    <source>
        <dbReference type="SAM" id="MobiDB-lite"/>
    </source>
</evidence>
<feature type="compositionally biased region" description="Basic and acidic residues" evidence="1">
    <location>
        <begin position="452"/>
        <end position="465"/>
    </location>
</feature>
<feature type="compositionally biased region" description="Low complexity" evidence="1">
    <location>
        <begin position="363"/>
        <end position="377"/>
    </location>
</feature>
<dbReference type="InterPro" id="IPR052579">
    <property type="entry name" value="Zinc_finger_SWIM"/>
</dbReference>
<feature type="compositionally biased region" description="Basic and acidic residues" evidence="1">
    <location>
        <begin position="332"/>
        <end position="355"/>
    </location>
</feature>
<feature type="compositionally biased region" description="Acidic residues" evidence="1">
    <location>
        <begin position="383"/>
        <end position="398"/>
    </location>
</feature>
<gene>
    <name evidence="2" type="ORF">GJ744_009526</name>
</gene>
<dbReference type="PANTHER" id="PTHR31569">
    <property type="entry name" value="SWIM-TYPE DOMAIN-CONTAINING PROTEIN"/>
    <property type="match status" value="1"/>
</dbReference>
<dbReference type="Proteomes" id="UP000606974">
    <property type="component" value="Unassembled WGS sequence"/>
</dbReference>
<evidence type="ECO:0000313" key="3">
    <source>
        <dbReference type="Proteomes" id="UP000606974"/>
    </source>
</evidence>
<sequence>MKRLADQGYKKEAREELRDTLWRFIKSHTQEELVEHRQELHSKLKSDEINYLNEYWGPRETSFLRIYTRTYPNLGSHSNQRSESIHPVTTRILNKNLGMEEAARRLGETIKAKFRELNEIEASTGSKLPRTLDLQAFSWLADTVTFQAIEQLSAEWQATKLGCQDGSLHAELAPCISCELLVRFGLPCKHYLRQICLNGSPIPRSLLHPRWWLQGEPIKVTNWTPIYQVTSLPLSPARNPMPQNPYLSPRRNEMTGIGLQVIEARDNLTGYARQRYENAATRAQRGLVEFAQELDADDLHVRMPDIVKKAGWNRQKKSHDRANKRLMTGAEAAEKDANDREQRAAREARQRERDAYALTFGREPIPLALSPPSAPEIAPRDTLEEEEEEEEEEDEEDPFILPPSTAPAMIQVSRAGRKRAPTMKALEAEKAPKRGRGRGSGRGSGKGKNKGKGREVREAQRELSL</sequence>
<accession>A0A8H7AHJ9</accession>
<evidence type="ECO:0000313" key="2">
    <source>
        <dbReference type="EMBL" id="KAF7508229.1"/>
    </source>
</evidence>
<keyword evidence="3" id="KW-1185">Reference proteome</keyword>
<comment type="caution">
    <text evidence="2">The sequence shown here is derived from an EMBL/GenBank/DDBJ whole genome shotgun (WGS) entry which is preliminary data.</text>
</comment>
<dbReference type="OrthoDB" id="5415154at2759"/>
<feature type="region of interest" description="Disordered" evidence="1">
    <location>
        <begin position="327"/>
        <end position="465"/>
    </location>
</feature>
<dbReference type="PANTHER" id="PTHR31569:SF4">
    <property type="entry name" value="SWIM-TYPE DOMAIN-CONTAINING PROTEIN"/>
    <property type="match status" value="1"/>
</dbReference>
<organism evidence="2 3">
    <name type="scientific">Endocarpon pusillum</name>
    <dbReference type="NCBI Taxonomy" id="364733"/>
    <lineage>
        <taxon>Eukaryota</taxon>
        <taxon>Fungi</taxon>
        <taxon>Dikarya</taxon>
        <taxon>Ascomycota</taxon>
        <taxon>Pezizomycotina</taxon>
        <taxon>Eurotiomycetes</taxon>
        <taxon>Chaetothyriomycetidae</taxon>
        <taxon>Verrucariales</taxon>
        <taxon>Verrucariaceae</taxon>
        <taxon>Endocarpon</taxon>
    </lineage>
</organism>
<evidence type="ECO:0008006" key="4">
    <source>
        <dbReference type="Google" id="ProtNLM"/>
    </source>
</evidence>
<reference evidence="2" key="1">
    <citation type="submission" date="2020-02" db="EMBL/GenBank/DDBJ databases">
        <authorList>
            <person name="Palmer J.M."/>
        </authorList>
    </citation>
    <scope>NUCLEOTIDE SEQUENCE</scope>
    <source>
        <strain evidence="2">EPUS1.4</strain>
        <tissue evidence="2">Thallus</tissue>
    </source>
</reference>
<dbReference type="AlphaFoldDB" id="A0A8H7AHJ9"/>